<dbReference type="AlphaFoldDB" id="A0A550C381"/>
<dbReference type="STRING" id="97359.A0A550C381"/>
<organism evidence="10 11">
    <name type="scientific">Schizophyllum amplum</name>
    <dbReference type="NCBI Taxonomy" id="97359"/>
    <lineage>
        <taxon>Eukaryota</taxon>
        <taxon>Fungi</taxon>
        <taxon>Dikarya</taxon>
        <taxon>Basidiomycota</taxon>
        <taxon>Agaricomycotina</taxon>
        <taxon>Agaricomycetes</taxon>
        <taxon>Agaricomycetidae</taxon>
        <taxon>Agaricales</taxon>
        <taxon>Schizophyllaceae</taxon>
        <taxon>Schizophyllum</taxon>
    </lineage>
</organism>
<dbReference type="SUPFAM" id="SSF50044">
    <property type="entry name" value="SH3-domain"/>
    <property type="match status" value="1"/>
</dbReference>
<reference evidence="10 11" key="1">
    <citation type="journal article" date="2019" name="New Phytol.">
        <title>Comparative genomics reveals unique wood-decay strategies and fruiting body development in the Schizophyllaceae.</title>
        <authorList>
            <person name="Almasi E."/>
            <person name="Sahu N."/>
            <person name="Krizsan K."/>
            <person name="Balint B."/>
            <person name="Kovacs G.M."/>
            <person name="Kiss B."/>
            <person name="Cseklye J."/>
            <person name="Drula E."/>
            <person name="Henrissat B."/>
            <person name="Nagy I."/>
            <person name="Chovatia M."/>
            <person name="Adam C."/>
            <person name="LaButti K."/>
            <person name="Lipzen A."/>
            <person name="Riley R."/>
            <person name="Grigoriev I.V."/>
            <person name="Nagy L.G."/>
        </authorList>
    </citation>
    <scope>NUCLEOTIDE SEQUENCE [LARGE SCALE GENOMIC DNA]</scope>
    <source>
        <strain evidence="10 11">NL-1724</strain>
    </source>
</reference>
<dbReference type="Gene3D" id="2.30.30.40">
    <property type="entry name" value="SH3 Domains"/>
    <property type="match status" value="1"/>
</dbReference>
<dbReference type="GO" id="GO:0016020">
    <property type="term" value="C:membrane"/>
    <property type="evidence" value="ECO:0007669"/>
    <property type="project" value="UniProtKB-SubCell"/>
</dbReference>
<feature type="compositionally biased region" description="Low complexity" evidence="7">
    <location>
        <begin position="67"/>
        <end position="148"/>
    </location>
</feature>
<gene>
    <name evidence="10" type="ORF">BD626DRAFT_508696</name>
</gene>
<comment type="caution">
    <text evidence="10">The sequence shown here is derived from an EMBL/GenBank/DDBJ whole genome shotgun (WGS) entry which is preliminary data.</text>
</comment>
<name>A0A550C381_9AGAR</name>
<feature type="region of interest" description="Disordered" evidence="7">
    <location>
        <begin position="243"/>
        <end position="262"/>
    </location>
</feature>
<feature type="compositionally biased region" description="Pro residues" evidence="7">
    <location>
        <begin position="249"/>
        <end position="259"/>
    </location>
</feature>
<evidence type="ECO:0000256" key="4">
    <source>
        <dbReference type="ARBA" id="ARBA00022989"/>
    </source>
</evidence>
<feature type="region of interest" description="Disordered" evidence="7">
    <location>
        <begin position="42"/>
        <end position="148"/>
    </location>
</feature>
<dbReference type="EMBL" id="VDMD01000029">
    <property type="protein sequence ID" value="TRM59244.1"/>
    <property type="molecule type" value="Genomic_DNA"/>
</dbReference>
<dbReference type="Pfam" id="PF00018">
    <property type="entry name" value="SH3_1"/>
    <property type="match status" value="1"/>
</dbReference>
<dbReference type="OrthoDB" id="5340910at2759"/>
<keyword evidence="11" id="KW-1185">Reference proteome</keyword>
<evidence type="ECO:0000256" key="1">
    <source>
        <dbReference type="ARBA" id="ARBA00004167"/>
    </source>
</evidence>
<keyword evidence="3 8" id="KW-0812">Transmembrane</keyword>
<sequence>MRGIVYARRLSAERAQLATESEAQRLAARATTITTFVTVHPSQTAAQTTDSASAPAETTQASTSLVTSTMETETPSTSSALPTSSPVPETTESSEPVPTTTSESIIPPSSFESSSFESSSAEPTSTSSTTPFTSSSTITSTHPLTSSILTSSGTSEAIAASASSGSASAVSGNNGNQGLSSGAIAGITVAAIIGAFALGFLCLFIIRKRALARRRRSDFWISGPIPDELSNTEQQRPASLRPFFLDPQRPAPPPPPKTPASPSVTYGNVAAAHKKIPSALVATVSSTYTPSMPDELSVTVGDKLTISREFDDGWCECVNAAGRKGMVPLECLEGRSWWSAPQGDYLSPADRRSQRVSSLYASYAPPHA</sequence>
<evidence type="ECO:0000256" key="7">
    <source>
        <dbReference type="SAM" id="MobiDB-lite"/>
    </source>
</evidence>
<evidence type="ECO:0000256" key="5">
    <source>
        <dbReference type="ARBA" id="ARBA00023136"/>
    </source>
</evidence>
<evidence type="ECO:0000256" key="6">
    <source>
        <dbReference type="PROSITE-ProRule" id="PRU00192"/>
    </source>
</evidence>
<evidence type="ECO:0000256" key="3">
    <source>
        <dbReference type="ARBA" id="ARBA00022692"/>
    </source>
</evidence>
<evidence type="ECO:0000313" key="10">
    <source>
        <dbReference type="EMBL" id="TRM59244.1"/>
    </source>
</evidence>
<dbReference type="CDD" id="cd11854">
    <property type="entry name" value="SH3_Fus1p"/>
    <property type="match status" value="1"/>
</dbReference>
<protein>
    <recommendedName>
        <fullName evidence="9">SH3 domain-containing protein</fullName>
    </recommendedName>
</protein>
<keyword evidence="4 8" id="KW-1133">Transmembrane helix</keyword>
<keyword evidence="2 6" id="KW-0728">SH3 domain</keyword>
<dbReference type="InterPro" id="IPR051694">
    <property type="entry name" value="Immunoregulatory_rcpt-like"/>
</dbReference>
<dbReference type="SMART" id="SM00326">
    <property type="entry name" value="SH3"/>
    <property type="match status" value="1"/>
</dbReference>
<dbReference type="InterPro" id="IPR036028">
    <property type="entry name" value="SH3-like_dom_sf"/>
</dbReference>
<keyword evidence="5 8" id="KW-0472">Membrane</keyword>
<feature type="compositionally biased region" description="Polar residues" evidence="7">
    <location>
        <begin position="57"/>
        <end position="66"/>
    </location>
</feature>
<proteinExistence type="predicted"/>
<dbReference type="PROSITE" id="PS50002">
    <property type="entry name" value="SH3"/>
    <property type="match status" value="1"/>
</dbReference>
<evidence type="ECO:0000259" key="9">
    <source>
        <dbReference type="PROSITE" id="PS50002"/>
    </source>
</evidence>
<dbReference type="GO" id="GO:0071944">
    <property type="term" value="C:cell periphery"/>
    <property type="evidence" value="ECO:0007669"/>
    <property type="project" value="UniProtKB-ARBA"/>
</dbReference>
<evidence type="ECO:0000256" key="2">
    <source>
        <dbReference type="ARBA" id="ARBA00022443"/>
    </source>
</evidence>
<dbReference type="Proteomes" id="UP000320762">
    <property type="component" value="Unassembled WGS sequence"/>
</dbReference>
<comment type="subcellular location">
    <subcellularLocation>
        <location evidence="1">Membrane</location>
        <topology evidence="1">Single-pass membrane protein</topology>
    </subcellularLocation>
</comment>
<feature type="domain" description="SH3" evidence="9">
    <location>
        <begin position="277"/>
        <end position="337"/>
    </location>
</feature>
<evidence type="ECO:0000313" key="11">
    <source>
        <dbReference type="Proteomes" id="UP000320762"/>
    </source>
</evidence>
<feature type="compositionally biased region" description="Low complexity" evidence="7">
    <location>
        <begin position="42"/>
        <end position="56"/>
    </location>
</feature>
<feature type="transmembrane region" description="Helical" evidence="8">
    <location>
        <begin position="183"/>
        <end position="206"/>
    </location>
</feature>
<evidence type="ECO:0000256" key="8">
    <source>
        <dbReference type="SAM" id="Phobius"/>
    </source>
</evidence>
<dbReference type="PANTHER" id="PTHR15549">
    <property type="entry name" value="PAIRED IMMUNOGLOBULIN-LIKE TYPE 2 RECEPTOR"/>
    <property type="match status" value="1"/>
</dbReference>
<accession>A0A550C381</accession>
<dbReference type="InterPro" id="IPR035521">
    <property type="entry name" value="Fus1_SH3"/>
</dbReference>
<dbReference type="InterPro" id="IPR001452">
    <property type="entry name" value="SH3_domain"/>
</dbReference>